<dbReference type="EMBL" id="WJBH02000008">
    <property type="protein sequence ID" value="KAI9554938.1"/>
    <property type="molecule type" value="Genomic_DNA"/>
</dbReference>
<evidence type="ECO:0008006" key="4">
    <source>
        <dbReference type="Google" id="ProtNLM"/>
    </source>
</evidence>
<organism evidence="2 3">
    <name type="scientific">Daphnia sinensis</name>
    <dbReference type="NCBI Taxonomy" id="1820382"/>
    <lineage>
        <taxon>Eukaryota</taxon>
        <taxon>Metazoa</taxon>
        <taxon>Ecdysozoa</taxon>
        <taxon>Arthropoda</taxon>
        <taxon>Crustacea</taxon>
        <taxon>Branchiopoda</taxon>
        <taxon>Diplostraca</taxon>
        <taxon>Cladocera</taxon>
        <taxon>Anomopoda</taxon>
        <taxon>Daphniidae</taxon>
        <taxon>Daphnia</taxon>
        <taxon>Daphnia similis group</taxon>
    </lineage>
</organism>
<dbReference type="Proteomes" id="UP000820818">
    <property type="component" value="Linkage Group LG8"/>
</dbReference>
<accession>A0AAD5PRD7</accession>
<evidence type="ECO:0000313" key="3">
    <source>
        <dbReference type="Proteomes" id="UP000820818"/>
    </source>
</evidence>
<evidence type="ECO:0000256" key="1">
    <source>
        <dbReference type="SAM" id="MobiDB-lite"/>
    </source>
</evidence>
<evidence type="ECO:0000313" key="2">
    <source>
        <dbReference type="EMBL" id="KAI9554938.1"/>
    </source>
</evidence>
<name>A0AAD5PRD7_9CRUS</name>
<comment type="caution">
    <text evidence="2">The sequence shown here is derived from an EMBL/GenBank/DDBJ whole genome shotgun (WGS) entry which is preliminary data.</text>
</comment>
<proteinExistence type="predicted"/>
<sequence length="320" mass="36234">MTAVSTPSPTQSSRATFNIPVTTALGLPLPTAPPESNLQSLPQLRIPKNNNCCICRKRKEKNDSGPSPKRNRVDSDCLVVNYVDLPTKSPDTNPDLLNSVHTSNTTSQTKRLEYPDQYFKFHKCGMKPGNSLYKCMVGDCQSKEKILSTTDNSRGNLRKHIKTCHGNCLEEFSRLCKEIDVKSSGKSISATATPHKEPTQLKLSFEGYPRALTQTLLDSYVVDYICDAVLPVYHTERQDFRKFINRLCPKLRVRSRAFYRNLISKAYIAKKRELLLQLSQARYICTTADCWSTRRKSFLGVTVHWINNDLNRVSACLAYS</sequence>
<reference evidence="2 3" key="1">
    <citation type="submission" date="2022-05" db="EMBL/GenBank/DDBJ databases">
        <title>A multi-omics perspective on studying reproductive biology in Daphnia sinensis.</title>
        <authorList>
            <person name="Jia J."/>
        </authorList>
    </citation>
    <scope>NUCLEOTIDE SEQUENCE [LARGE SCALE GENOMIC DNA]</scope>
    <source>
        <strain evidence="2 3">WSL</strain>
    </source>
</reference>
<keyword evidence="3" id="KW-1185">Reference proteome</keyword>
<gene>
    <name evidence="2" type="ORF">GHT06_020218</name>
</gene>
<dbReference type="PANTHER" id="PTHR47501">
    <property type="entry name" value="TRANSPOSASE-RELATED"/>
    <property type="match status" value="1"/>
</dbReference>
<dbReference type="AlphaFoldDB" id="A0AAD5PRD7"/>
<protein>
    <recommendedName>
        <fullName evidence="4">BED-type domain-containing protein</fullName>
    </recommendedName>
</protein>
<feature type="region of interest" description="Disordered" evidence="1">
    <location>
        <begin position="89"/>
        <end position="108"/>
    </location>
</feature>